<dbReference type="InterPro" id="IPR036259">
    <property type="entry name" value="MFS_trans_sf"/>
</dbReference>
<dbReference type="InterPro" id="IPR052952">
    <property type="entry name" value="MFS-Transporter"/>
</dbReference>
<accession>A0A5M4FAV2</accession>
<evidence type="ECO:0000256" key="2">
    <source>
        <dbReference type="ARBA" id="ARBA00022692"/>
    </source>
</evidence>
<feature type="transmembrane region" description="Helical" evidence="5">
    <location>
        <begin position="49"/>
        <end position="70"/>
    </location>
</feature>
<dbReference type="Proteomes" id="UP000380867">
    <property type="component" value="Unassembled WGS sequence"/>
</dbReference>
<dbReference type="Gene3D" id="1.20.1250.20">
    <property type="entry name" value="MFS general substrate transporter like domains"/>
    <property type="match status" value="2"/>
</dbReference>
<feature type="transmembrane region" description="Helical" evidence="5">
    <location>
        <begin position="77"/>
        <end position="96"/>
    </location>
</feature>
<evidence type="ECO:0000313" key="8">
    <source>
        <dbReference type="Proteomes" id="UP000380867"/>
    </source>
</evidence>
<dbReference type="InterPro" id="IPR011701">
    <property type="entry name" value="MFS"/>
</dbReference>
<keyword evidence="2 5" id="KW-0812">Transmembrane</keyword>
<feature type="transmembrane region" description="Helical" evidence="5">
    <location>
        <begin position="218"/>
        <end position="238"/>
    </location>
</feature>
<evidence type="ECO:0000256" key="3">
    <source>
        <dbReference type="ARBA" id="ARBA00022989"/>
    </source>
</evidence>
<proteinExistence type="predicted"/>
<sequence length="395" mass="40992">MAEQRVPNRWLMLGVSMVGQIAGTIFVNGAPFLIPYLHLERGLSLVEAGTIAAAPLTGTMFTLVLWGVIVDRIGERASMTAGLAIVTIGALGASQSDSLLGLGLWFAVGGIGAGSTNSASGRVVVGWFPAHRRGTAMGIRQTGLPLGVGLAALLVPNVVKAHDLFATLLLITAICAVATVLSAVLIVDPPRPTRSEAADLGHLDNPYTRDSRLWRIHLASALLVVPQFTVWTYMLVWLIDDKGWSTFAASALVASTQLLGAAGRIGAGWWSDRVGSRLGPMRTVAIAAAATMLSLGLLSGTPLAIALIVIATAVTVADNGLAFTAVAEIGGPYWSGRAMGVQNTGQYIASALVPPVVGALVSGRGYGFAFALVSVFPLLAIPLVPVRGEHTRQPL</sequence>
<keyword evidence="3 5" id="KW-1133">Transmembrane helix</keyword>
<feature type="transmembrane region" description="Helical" evidence="5">
    <location>
        <begin position="165"/>
        <end position="187"/>
    </location>
</feature>
<dbReference type="RefSeq" id="WP_149690152.1">
    <property type="nucleotide sequence ID" value="NZ_SDPQ02000003.1"/>
</dbReference>
<feature type="transmembrane region" description="Helical" evidence="5">
    <location>
        <begin position="365"/>
        <end position="386"/>
    </location>
</feature>
<evidence type="ECO:0000256" key="4">
    <source>
        <dbReference type="ARBA" id="ARBA00023136"/>
    </source>
</evidence>
<evidence type="ECO:0000256" key="5">
    <source>
        <dbReference type="SAM" id="Phobius"/>
    </source>
</evidence>
<dbReference type="SUPFAM" id="SSF103473">
    <property type="entry name" value="MFS general substrate transporter"/>
    <property type="match status" value="1"/>
</dbReference>
<keyword evidence="4 5" id="KW-0472">Membrane</keyword>
<gene>
    <name evidence="7" type="ORF">ESP70_015130</name>
</gene>
<evidence type="ECO:0000313" key="7">
    <source>
        <dbReference type="EMBL" id="KAA1395488.1"/>
    </source>
</evidence>
<evidence type="ECO:0000256" key="1">
    <source>
        <dbReference type="ARBA" id="ARBA00004651"/>
    </source>
</evidence>
<feature type="transmembrane region" description="Helical" evidence="5">
    <location>
        <begin position="102"/>
        <end position="130"/>
    </location>
</feature>
<evidence type="ECO:0000259" key="6">
    <source>
        <dbReference type="PROSITE" id="PS50850"/>
    </source>
</evidence>
<feature type="transmembrane region" description="Helical" evidence="5">
    <location>
        <begin position="284"/>
        <end position="314"/>
    </location>
</feature>
<feature type="transmembrane region" description="Helical" evidence="5">
    <location>
        <begin position="244"/>
        <end position="263"/>
    </location>
</feature>
<dbReference type="GO" id="GO:0005886">
    <property type="term" value="C:plasma membrane"/>
    <property type="evidence" value="ECO:0007669"/>
    <property type="project" value="UniProtKB-SubCell"/>
</dbReference>
<feature type="transmembrane region" description="Helical" evidence="5">
    <location>
        <begin position="142"/>
        <end position="159"/>
    </location>
</feature>
<reference evidence="7" key="1">
    <citation type="submission" date="2019-09" db="EMBL/GenBank/DDBJ databases">
        <authorList>
            <person name="Li J."/>
        </authorList>
    </citation>
    <scope>NUCLEOTIDE SEQUENCE [LARGE SCALE GENOMIC DNA]</scope>
    <source>
        <strain evidence="7">JCM 14732</strain>
    </source>
</reference>
<protein>
    <submittedName>
        <fullName evidence="7">MFS transporter</fullName>
    </submittedName>
</protein>
<dbReference type="PANTHER" id="PTHR23527:SF1">
    <property type="entry name" value="BLL3282 PROTEIN"/>
    <property type="match status" value="1"/>
</dbReference>
<comment type="subcellular location">
    <subcellularLocation>
        <location evidence="1">Cell membrane</location>
        <topology evidence="1">Multi-pass membrane protein</topology>
    </subcellularLocation>
</comment>
<dbReference type="AlphaFoldDB" id="A0A5M4FAV2"/>
<dbReference type="PANTHER" id="PTHR23527">
    <property type="entry name" value="BLL3282 PROTEIN"/>
    <property type="match status" value="1"/>
</dbReference>
<dbReference type="OrthoDB" id="8628659at2"/>
<dbReference type="InterPro" id="IPR020846">
    <property type="entry name" value="MFS_dom"/>
</dbReference>
<dbReference type="GO" id="GO:0022857">
    <property type="term" value="F:transmembrane transporter activity"/>
    <property type="evidence" value="ECO:0007669"/>
    <property type="project" value="InterPro"/>
</dbReference>
<name>A0A5M4FAV2_9ACTN</name>
<feature type="domain" description="Major facilitator superfamily (MFS) profile" evidence="6">
    <location>
        <begin position="1"/>
        <end position="392"/>
    </location>
</feature>
<organism evidence="7 8">
    <name type="scientific">Aeromicrobium ginsengisoli</name>
    <dbReference type="NCBI Taxonomy" id="363867"/>
    <lineage>
        <taxon>Bacteria</taxon>
        <taxon>Bacillati</taxon>
        <taxon>Actinomycetota</taxon>
        <taxon>Actinomycetes</taxon>
        <taxon>Propionibacteriales</taxon>
        <taxon>Nocardioidaceae</taxon>
        <taxon>Aeromicrobium</taxon>
    </lineage>
</organism>
<dbReference type="Pfam" id="PF07690">
    <property type="entry name" value="MFS_1"/>
    <property type="match status" value="1"/>
</dbReference>
<comment type="caution">
    <text evidence="7">The sequence shown here is derived from an EMBL/GenBank/DDBJ whole genome shotgun (WGS) entry which is preliminary data.</text>
</comment>
<feature type="transmembrane region" description="Helical" evidence="5">
    <location>
        <begin position="12"/>
        <end position="37"/>
    </location>
</feature>
<keyword evidence="8" id="KW-1185">Reference proteome</keyword>
<dbReference type="EMBL" id="SDPQ02000003">
    <property type="protein sequence ID" value="KAA1395488.1"/>
    <property type="molecule type" value="Genomic_DNA"/>
</dbReference>
<dbReference type="PROSITE" id="PS50850">
    <property type="entry name" value="MFS"/>
    <property type="match status" value="1"/>
</dbReference>